<gene>
    <name evidence="7" type="ORF">E6A44_019570</name>
</gene>
<protein>
    <submittedName>
        <fullName evidence="7">Redoxin family protein</fullName>
    </submittedName>
</protein>
<dbReference type="PANTHER" id="PTHR42852">
    <property type="entry name" value="THIOL:DISULFIDE INTERCHANGE PROTEIN DSBE"/>
    <property type="match status" value="1"/>
</dbReference>
<dbReference type="InterPro" id="IPR013766">
    <property type="entry name" value="Thioredoxin_domain"/>
</dbReference>
<dbReference type="InterPro" id="IPR013740">
    <property type="entry name" value="Redoxin"/>
</dbReference>
<evidence type="ECO:0000259" key="6">
    <source>
        <dbReference type="PROSITE" id="PS51352"/>
    </source>
</evidence>
<feature type="chain" id="PRO_5046324535" evidence="5">
    <location>
        <begin position="23"/>
        <end position="395"/>
    </location>
</feature>
<dbReference type="PANTHER" id="PTHR42852:SF6">
    <property type="entry name" value="THIOL:DISULFIDE INTERCHANGE PROTEIN DSBE"/>
    <property type="match status" value="1"/>
</dbReference>
<evidence type="ECO:0000256" key="4">
    <source>
        <dbReference type="ARBA" id="ARBA00023284"/>
    </source>
</evidence>
<evidence type="ECO:0000256" key="2">
    <source>
        <dbReference type="ARBA" id="ARBA00022748"/>
    </source>
</evidence>
<dbReference type="Pfam" id="PF08534">
    <property type="entry name" value="Redoxin"/>
    <property type="match status" value="1"/>
</dbReference>
<feature type="domain" description="Thioredoxin" evidence="6">
    <location>
        <begin position="247"/>
        <end position="394"/>
    </location>
</feature>
<organism evidence="7 8">
    <name type="scientific">Pedobacter ureilyticus</name>
    <dbReference type="NCBI Taxonomy" id="1393051"/>
    <lineage>
        <taxon>Bacteria</taxon>
        <taxon>Pseudomonadati</taxon>
        <taxon>Bacteroidota</taxon>
        <taxon>Sphingobacteriia</taxon>
        <taxon>Sphingobacteriales</taxon>
        <taxon>Sphingobacteriaceae</taxon>
        <taxon>Pedobacter</taxon>
    </lineage>
</organism>
<comment type="caution">
    <text evidence="7">The sequence shown here is derived from an EMBL/GenBank/DDBJ whole genome shotgun (WGS) entry which is preliminary data.</text>
</comment>
<keyword evidence="2" id="KW-0201">Cytochrome c-type biogenesis</keyword>
<dbReference type="Gene3D" id="3.40.30.10">
    <property type="entry name" value="Glutaredoxin"/>
    <property type="match status" value="1"/>
</dbReference>
<dbReference type="RefSeq" id="WP_138724871.1">
    <property type="nucleotide sequence ID" value="NZ_SSHJ02000011.1"/>
</dbReference>
<proteinExistence type="predicted"/>
<keyword evidence="4" id="KW-0676">Redox-active center</keyword>
<dbReference type="InterPro" id="IPR050553">
    <property type="entry name" value="Thioredoxin_ResA/DsbE_sf"/>
</dbReference>
<feature type="signal peptide" evidence="5">
    <location>
        <begin position="1"/>
        <end position="22"/>
    </location>
</feature>
<accession>A0ABW9JB55</accession>
<keyword evidence="8" id="KW-1185">Reference proteome</keyword>
<reference evidence="7 8" key="1">
    <citation type="submission" date="2024-12" db="EMBL/GenBank/DDBJ databases">
        <authorList>
            <person name="Hu S."/>
        </authorList>
    </citation>
    <scope>NUCLEOTIDE SEQUENCE [LARGE SCALE GENOMIC DNA]</scope>
    <source>
        <strain evidence="7 8">THG-T11</strain>
    </source>
</reference>
<name>A0ABW9JB55_9SPHI</name>
<dbReference type="SUPFAM" id="SSF52833">
    <property type="entry name" value="Thioredoxin-like"/>
    <property type="match status" value="1"/>
</dbReference>
<evidence type="ECO:0000313" key="7">
    <source>
        <dbReference type="EMBL" id="MFN0257793.1"/>
    </source>
</evidence>
<evidence type="ECO:0000256" key="1">
    <source>
        <dbReference type="ARBA" id="ARBA00004196"/>
    </source>
</evidence>
<dbReference type="InterPro" id="IPR036249">
    <property type="entry name" value="Thioredoxin-like_sf"/>
</dbReference>
<dbReference type="InterPro" id="IPR017937">
    <property type="entry name" value="Thioredoxin_CS"/>
</dbReference>
<dbReference type="PROSITE" id="PS51352">
    <property type="entry name" value="THIOREDOXIN_2"/>
    <property type="match status" value="1"/>
</dbReference>
<evidence type="ECO:0000256" key="3">
    <source>
        <dbReference type="ARBA" id="ARBA00023157"/>
    </source>
</evidence>
<sequence length="395" mass="44437">MNTFKKWCIAIVLPFSANIAVAQQDSIQIAGTLENLANNKVYISFKDEKGNNKRFTTTAKNNAFVLKVPSQNVPVAARLDVSLQRGLSAQVEGKSVGSPAQQLDLFVFNEPIEIKGDAWLVQFASIKGDVENNALEKFKKSIRADETRNYLIYKNSFEATYQQKPLIGNKEDLAKETNLIFKRITQKQRDFVKENPSALASVFLLGRMQNLYTTDNYINAWNGLSPKYKNHPLAKPIQDYVNKVKVTAAGTLATAFERKDKDGKMIRLADYKGKIVLLDFWGSWCGPCRASHPHLKELYSKYKADGFEIIAIAQETAKNLDDARAAWLKAIEEDQINWVHILNNDGITQQNIVKDYGVNSFPTKILVDKEGKIILRISASATDDIDKALEKIYGH</sequence>
<dbReference type="PROSITE" id="PS00194">
    <property type="entry name" value="THIOREDOXIN_1"/>
    <property type="match status" value="1"/>
</dbReference>
<evidence type="ECO:0000256" key="5">
    <source>
        <dbReference type="SAM" id="SignalP"/>
    </source>
</evidence>
<comment type="subcellular location">
    <subcellularLocation>
        <location evidence="1">Cell envelope</location>
    </subcellularLocation>
</comment>
<evidence type="ECO:0000313" key="8">
    <source>
        <dbReference type="Proteomes" id="UP001517247"/>
    </source>
</evidence>
<dbReference type="EMBL" id="SSHJ02000011">
    <property type="protein sequence ID" value="MFN0257793.1"/>
    <property type="molecule type" value="Genomic_DNA"/>
</dbReference>
<dbReference type="Proteomes" id="UP001517247">
    <property type="component" value="Unassembled WGS sequence"/>
</dbReference>
<keyword evidence="3" id="KW-1015">Disulfide bond</keyword>
<keyword evidence="5" id="KW-0732">Signal</keyword>
<dbReference type="CDD" id="cd02966">
    <property type="entry name" value="TlpA_like_family"/>
    <property type="match status" value="1"/>
</dbReference>